<dbReference type="AlphaFoldDB" id="A0AB39PRC4"/>
<name>A0AB39PRC4_9ACTN</name>
<dbReference type="EMBL" id="CP163439">
    <property type="protein sequence ID" value="XDQ33222.1"/>
    <property type="molecule type" value="Genomic_DNA"/>
</dbReference>
<dbReference type="RefSeq" id="WP_369167757.1">
    <property type="nucleotide sequence ID" value="NZ_CP163439.1"/>
</dbReference>
<reference evidence="1" key="1">
    <citation type="submission" date="2024-07" db="EMBL/GenBank/DDBJ databases">
        <authorList>
            <person name="Yu S.T."/>
        </authorList>
    </citation>
    <scope>NUCLEOTIDE SEQUENCE</scope>
    <source>
        <strain evidence="1">R28</strain>
    </source>
</reference>
<evidence type="ECO:0000313" key="1">
    <source>
        <dbReference type="EMBL" id="XDQ33222.1"/>
    </source>
</evidence>
<proteinExistence type="predicted"/>
<evidence type="ECO:0008006" key="2">
    <source>
        <dbReference type="Google" id="ProtNLM"/>
    </source>
</evidence>
<organism evidence="1">
    <name type="scientific">Streptomyces sp. R28</name>
    <dbReference type="NCBI Taxonomy" id="3238628"/>
    <lineage>
        <taxon>Bacteria</taxon>
        <taxon>Bacillati</taxon>
        <taxon>Actinomycetota</taxon>
        <taxon>Actinomycetes</taxon>
        <taxon>Kitasatosporales</taxon>
        <taxon>Streptomycetaceae</taxon>
        <taxon>Streptomyces</taxon>
    </lineage>
</organism>
<sequence length="115" mass="13180">MDTWIQAGMTALTVVGGVATARSARRTKRQERRDDFTVVTEQQGKAIERLEKRVVQREQEAERLGQRISDQDEAINWLRTRLRDLVGAFRIRGEEPPPARPIPERAARILNGFDV</sequence>
<accession>A0AB39PRC4</accession>
<protein>
    <recommendedName>
        <fullName evidence="2">Secreted protein</fullName>
    </recommendedName>
</protein>
<gene>
    <name evidence="1" type="ORF">AB5J49_07810</name>
</gene>